<dbReference type="EMBL" id="JAJATW010000010">
    <property type="protein sequence ID" value="MCB5161809.1"/>
    <property type="molecule type" value="Genomic_DNA"/>
</dbReference>
<gene>
    <name evidence="2" type="ORF">LG368_07835</name>
</gene>
<sequence length="92" mass="9965">MKTLNKTLLAVLATSTMTTAAFASDDTAFDQLRTTKAGVESLAHSLENMGATVDTSVDLNGAYTVNQKEAVYSEKYAELQAQFDDLRAQRAQ</sequence>
<feature type="chain" id="PRO_5040915775" evidence="1">
    <location>
        <begin position="24"/>
        <end position="92"/>
    </location>
</feature>
<proteinExistence type="predicted"/>
<organism evidence="2 3">
    <name type="scientific">Marinomonas algarum</name>
    <dbReference type="NCBI Taxonomy" id="2883105"/>
    <lineage>
        <taxon>Bacteria</taxon>
        <taxon>Pseudomonadati</taxon>
        <taxon>Pseudomonadota</taxon>
        <taxon>Gammaproteobacteria</taxon>
        <taxon>Oceanospirillales</taxon>
        <taxon>Oceanospirillaceae</taxon>
        <taxon>Marinomonas</taxon>
    </lineage>
</organism>
<keyword evidence="3" id="KW-1185">Reference proteome</keyword>
<evidence type="ECO:0000313" key="2">
    <source>
        <dbReference type="EMBL" id="MCB5161809.1"/>
    </source>
</evidence>
<feature type="signal peptide" evidence="1">
    <location>
        <begin position="1"/>
        <end position="23"/>
    </location>
</feature>
<comment type="caution">
    <text evidence="2">The sequence shown here is derived from an EMBL/GenBank/DDBJ whole genome shotgun (WGS) entry which is preliminary data.</text>
</comment>
<keyword evidence="1" id="KW-0732">Signal</keyword>
<evidence type="ECO:0000256" key="1">
    <source>
        <dbReference type="SAM" id="SignalP"/>
    </source>
</evidence>
<reference evidence="2" key="1">
    <citation type="submission" date="2021-10" db="EMBL/GenBank/DDBJ databases">
        <title>Marinomonas pontica sp. nov., isolated from the Black Sea.</title>
        <authorList>
            <person name="Zhao L.-H."/>
            <person name="Xue J.-H."/>
        </authorList>
    </citation>
    <scope>NUCLEOTIDE SEQUENCE</scope>
    <source>
        <strain evidence="2">E8</strain>
    </source>
</reference>
<dbReference type="AlphaFoldDB" id="A0A9X1IN08"/>
<dbReference type="Proteomes" id="UP001139095">
    <property type="component" value="Unassembled WGS sequence"/>
</dbReference>
<evidence type="ECO:0000313" key="3">
    <source>
        <dbReference type="Proteomes" id="UP001139095"/>
    </source>
</evidence>
<accession>A0A9X1IN08</accession>
<protein>
    <submittedName>
        <fullName evidence="2">Uncharacterized protein</fullName>
    </submittedName>
</protein>
<name>A0A9X1IN08_9GAMM</name>
<dbReference type="RefSeq" id="WP_226754180.1">
    <property type="nucleotide sequence ID" value="NZ_JAJATW010000010.1"/>
</dbReference>